<dbReference type="GO" id="GO:0016197">
    <property type="term" value="P:endosomal transport"/>
    <property type="evidence" value="ECO:0007669"/>
    <property type="project" value="InterPro"/>
</dbReference>
<dbReference type="AlphaFoldDB" id="A0A1E3NTL1"/>
<proteinExistence type="predicted"/>
<dbReference type="RefSeq" id="XP_019020517.1">
    <property type="nucleotide sequence ID" value="XM_019165138.1"/>
</dbReference>
<dbReference type="GO" id="GO:0045121">
    <property type="term" value="C:membrane raft"/>
    <property type="evidence" value="ECO:0007669"/>
    <property type="project" value="InterPro"/>
</dbReference>
<keyword evidence="2" id="KW-0519">Myristate</keyword>
<dbReference type="GO" id="GO:0071230">
    <property type="term" value="P:cellular response to amino acid stimulus"/>
    <property type="evidence" value="ECO:0007669"/>
    <property type="project" value="InterPro"/>
</dbReference>
<dbReference type="GO" id="GO:0043410">
    <property type="term" value="P:positive regulation of MAPK cascade"/>
    <property type="evidence" value="ECO:0007669"/>
    <property type="project" value="InterPro"/>
</dbReference>
<evidence type="ECO:0000313" key="6">
    <source>
        <dbReference type="EMBL" id="ODQ49404.1"/>
    </source>
</evidence>
<evidence type="ECO:0000256" key="4">
    <source>
        <dbReference type="ARBA" id="ARBA00023139"/>
    </source>
</evidence>
<dbReference type="SMART" id="SM01262">
    <property type="entry name" value="LAMTOR"/>
    <property type="match status" value="1"/>
</dbReference>
<keyword evidence="3" id="KW-0472">Membrane</keyword>
<dbReference type="EMBL" id="KV454001">
    <property type="protein sequence ID" value="ODQ49404.1"/>
    <property type="molecule type" value="Genomic_DNA"/>
</dbReference>
<sequence>MCLALLVFFPRSVRERFSEHECANWPSRPASVSKTNISQKEMGICLSCLRPKQTVQEDENASLLSDDKAKAVEDELLTELRNKQLNAILNSTNDHLIDISTFKSMSNYGSQHTDPNNNGEGEDTNSQIQQEENDVFKVIPISQSQIQDEMDQQYNNWISQLGESTVRKYMEVKENPVDKNRKYSVDLV</sequence>
<reference evidence="6 7" key="1">
    <citation type="journal article" date="2016" name="Proc. Natl. Acad. Sci. U.S.A.">
        <title>Comparative genomics of biotechnologically important yeasts.</title>
        <authorList>
            <person name="Riley R."/>
            <person name="Haridas S."/>
            <person name="Wolfe K.H."/>
            <person name="Lopes M.R."/>
            <person name="Hittinger C.T."/>
            <person name="Goeker M."/>
            <person name="Salamov A.A."/>
            <person name="Wisecaver J.H."/>
            <person name="Long T.M."/>
            <person name="Calvey C.H."/>
            <person name="Aerts A.L."/>
            <person name="Barry K.W."/>
            <person name="Choi C."/>
            <person name="Clum A."/>
            <person name="Coughlan A.Y."/>
            <person name="Deshpande S."/>
            <person name="Douglass A.P."/>
            <person name="Hanson S.J."/>
            <person name="Klenk H.-P."/>
            <person name="LaButti K.M."/>
            <person name="Lapidus A."/>
            <person name="Lindquist E.A."/>
            <person name="Lipzen A.M."/>
            <person name="Meier-Kolthoff J.P."/>
            <person name="Ohm R.A."/>
            <person name="Otillar R.P."/>
            <person name="Pangilinan J.L."/>
            <person name="Peng Y."/>
            <person name="Rokas A."/>
            <person name="Rosa C.A."/>
            <person name="Scheuner C."/>
            <person name="Sibirny A.A."/>
            <person name="Slot J.C."/>
            <person name="Stielow J.B."/>
            <person name="Sun H."/>
            <person name="Kurtzman C.P."/>
            <person name="Blackwell M."/>
            <person name="Grigoriev I.V."/>
            <person name="Jeffries T.W."/>
        </authorList>
    </citation>
    <scope>NUCLEOTIDE SEQUENCE [LARGE SCALE GENOMIC DNA]</scope>
    <source>
        <strain evidence="6 7">NRRL Y-2026</strain>
    </source>
</reference>
<keyword evidence="5" id="KW-0449">Lipoprotein</keyword>
<dbReference type="GO" id="GO:0001919">
    <property type="term" value="P:regulation of receptor recycling"/>
    <property type="evidence" value="ECO:0007669"/>
    <property type="project" value="InterPro"/>
</dbReference>
<accession>A0A1E3NTL1</accession>
<dbReference type="Proteomes" id="UP000094455">
    <property type="component" value="Unassembled WGS sequence"/>
</dbReference>
<gene>
    <name evidence="6" type="ORF">PICMEDRAFT_9877</name>
</gene>
<keyword evidence="7" id="KW-1185">Reference proteome</keyword>
<dbReference type="GO" id="GO:0071986">
    <property type="term" value="C:Ragulator complex"/>
    <property type="evidence" value="ECO:0007669"/>
    <property type="project" value="InterPro"/>
</dbReference>
<dbReference type="Pfam" id="PF15454">
    <property type="entry name" value="LAMTOR"/>
    <property type="match status" value="1"/>
</dbReference>
<evidence type="ECO:0000256" key="3">
    <source>
        <dbReference type="ARBA" id="ARBA00023136"/>
    </source>
</evidence>
<evidence type="ECO:0000313" key="7">
    <source>
        <dbReference type="Proteomes" id="UP000094455"/>
    </source>
</evidence>
<evidence type="ECO:0000256" key="2">
    <source>
        <dbReference type="ARBA" id="ARBA00022707"/>
    </source>
</evidence>
<keyword evidence="4" id="KW-0564">Palmitate</keyword>
<dbReference type="OrthoDB" id="3995860at2759"/>
<evidence type="ECO:0000256" key="1">
    <source>
        <dbReference type="ARBA" id="ARBA00004308"/>
    </source>
</evidence>
<evidence type="ECO:0000256" key="5">
    <source>
        <dbReference type="ARBA" id="ARBA00023288"/>
    </source>
</evidence>
<name>A0A1E3NTL1_9ASCO</name>
<protein>
    <submittedName>
        <fullName evidence="6">Uncharacterized protein</fullName>
    </submittedName>
</protein>
<dbReference type="InterPro" id="IPR028209">
    <property type="entry name" value="LAMTOR1/MEH1"/>
</dbReference>
<dbReference type="GO" id="GO:0031902">
    <property type="term" value="C:late endosome membrane"/>
    <property type="evidence" value="ECO:0007669"/>
    <property type="project" value="InterPro"/>
</dbReference>
<dbReference type="GeneID" id="30181825"/>
<dbReference type="GO" id="GO:0032008">
    <property type="term" value="P:positive regulation of TOR signaling"/>
    <property type="evidence" value="ECO:0007669"/>
    <property type="project" value="InterPro"/>
</dbReference>
<comment type="subcellular location">
    <subcellularLocation>
        <location evidence="1">Endomembrane system</location>
    </subcellularLocation>
</comment>
<organism evidence="6 7">
    <name type="scientific">Pichia membranifaciens NRRL Y-2026</name>
    <dbReference type="NCBI Taxonomy" id="763406"/>
    <lineage>
        <taxon>Eukaryota</taxon>
        <taxon>Fungi</taxon>
        <taxon>Dikarya</taxon>
        <taxon>Ascomycota</taxon>
        <taxon>Saccharomycotina</taxon>
        <taxon>Pichiomycetes</taxon>
        <taxon>Pichiales</taxon>
        <taxon>Pichiaceae</taxon>
        <taxon>Pichia</taxon>
    </lineage>
</organism>